<dbReference type="STRING" id="1192034.CAP_7778"/>
<dbReference type="OrthoDB" id="9779541at2"/>
<dbReference type="EMBL" id="ASRX01000071">
    <property type="protein sequence ID" value="EYF01825.1"/>
    <property type="molecule type" value="Genomic_DNA"/>
</dbReference>
<dbReference type="InterPro" id="IPR013766">
    <property type="entry name" value="Thioredoxin_domain"/>
</dbReference>
<dbReference type="PANTHER" id="PTHR43289">
    <property type="entry name" value="MITOGEN-ACTIVATED PROTEIN KINASE KINASE KINASE 20-RELATED"/>
    <property type="match status" value="1"/>
</dbReference>
<dbReference type="AlphaFoldDB" id="A0A017SYY2"/>
<dbReference type="PROSITE" id="PS51352">
    <property type="entry name" value="THIOREDOXIN_2"/>
    <property type="match status" value="1"/>
</dbReference>
<protein>
    <submittedName>
        <fullName evidence="8">Uncharacterized protein</fullName>
    </submittedName>
</protein>
<evidence type="ECO:0000256" key="2">
    <source>
        <dbReference type="ARBA" id="ARBA00022741"/>
    </source>
</evidence>
<proteinExistence type="predicted"/>
<dbReference type="PROSITE" id="PS50011">
    <property type="entry name" value="PROTEIN_KINASE_DOM"/>
    <property type="match status" value="1"/>
</dbReference>
<dbReference type="InterPro" id="IPR008271">
    <property type="entry name" value="Ser/Thr_kinase_AS"/>
</dbReference>
<dbReference type="SUPFAM" id="SSF56112">
    <property type="entry name" value="Protein kinase-like (PK-like)"/>
    <property type="match status" value="1"/>
</dbReference>
<keyword evidence="2" id="KW-0547">Nucleotide-binding</keyword>
<evidence type="ECO:0000256" key="4">
    <source>
        <dbReference type="ARBA" id="ARBA00022840"/>
    </source>
</evidence>
<comment type="caution">
    <text evidence="8">The sequence shown here is derived from an EMBL/GenBank/DDBJ whole genome shotgun (WGS) entry which is preliminary data.</text>
</comment>
<dbReference type="GO" id="GO:0016209">
    <property type="term" value="F:antioxidant activity"/>
    <property type="evidence" value="ECO:0007669"/>
    <property type="project" value="InterPro"/>
</dbReference>
<keyword evidence="4" id="KW-0067">ATP-binding</keyword>
<evidence type="ECO:0000256" key="1">
    <source>
        <dbReference type="ARBA" id="ARBA00022679"/>
    </source>
</evidence>
<organism evidence="8 9">
    <name type="scientific">Chondromyces apiculatus DSM 436</name>
    <dbReference type="NCBI Taxonomy" id="1192034"/>
    <lineage>
        <taxon>Bacteria</taxon>
        <taxon>Pseudomonadati</taxon>
        <taxon>Myxococcota</taxon>
        <taxon>Polyangia</taxon>
        <taxon>Polyangiales</taxon>
        <taxon>Polyangiaceae</taxon>
        <taxon>Chondromyces</taxon>
    </lineage>
</organism>
<dbReference type="Pfam" id="PF00578">
    <property type="entry name" value="AhpC-TSA"/>
    <property type="match status" value="1"/>
</dbReference>
<dbReference type="RefSeq" id="WP_044248680.1">
    <property type="nucleotide sequence ID" value="NZ_ASRX01000071.1"/>
</dbReference>
<feature type="domain" description="Protein kinase" evidence="6">
    <location>
        <begin position="224"/>
        <end position="489"/>
    </location>
</feature>
<sequence>MLHVGDRAPDIDAISSDGERFVLSAQTSLCTVIYFYPKAFTPNCSAETVLFRENYLELMLAGAKVVGVSTDDMPTQCRFASTTRAPFPLVPDPDKKISKAWGVLRPLLRVARRVTFVVGPDLVVKAAFKHEFLVRHHRDDVLSFVNQLFTAERTQKPQGQAAISLYDAPHDAPTLAAPPARSPSPITSAPRSASPPTSAPRSASPPTSEPRNSVRPREVIADRFELTRRAASGASGDVYFAHDRVTGHPVALKLLRGGPERDDARFEREARILSDLAHPGVVAYVAHGTDSEGNAYLATEWLEGESLARRLAREPALTIAESVALALRVATTLGAAHERGIIHRDLKPTNLFLPGGDIHQVKLLDFGVSRPTLDSNQLTTPGDMIGTPGYMAPEQARGKSSVDARADVFSLGCVLFRCVTGRDAFLGDDMVARLMAVVSQEVPPARSVRPEVSQELSDLLERMLSKSPEGRPEDARAVAAQLTRLSAPH</sequence>
<dbReference type="Proteomes" id="UP000019678">
    <property type="component" value="Unassembled WGS sequence"/>
</dbReference>
<feature type="domain" description="Thioredoxin" evidence="7">
    <location>
        <begin position="2"/>
        <end position="150"/>
    </location>
</feature>
<evidence type="ECO:0000313" key="9">
    <source>
        <dbReference type="Proteomes" id="UP000019678"/>
    </source>
</evidence>
<evidence type="ECO:0000256" key="3">
    <source>
        <dbReference type="ARBA" id="ARBA00022777"/>
    </source>
</evidence>
<dbReference type="InterPro" id="IPR011009">
    <property type="entry name" value="Kinase-like_dom_sf"/>
</dbReference>
<dbReference type="PANTHER" id="PTHR43289:SF6">
    <property type="entry name" value="SERINE_THREONINE-PROTEIN KINASE NEKL-3"/>
    <property type="match status" value="1"/>
</dbReference>
<dbReference type="SMART" id="SM00220">
    <property type="entry name" value="S_TKc"/>
    <property type="match status" value="1"/>
</dbReference>
<dbReference type="Pfam" id="PF00069">
    <property type="entry name" value="Pkinase"/>
    <property type="match status" value="1"/>
</dbReference>
<dbReference type="CDD" id="cd14014">
    <property type="entry name" value="STKc_PknB_like"/>
    <property type="match status" value="1"/>
</dbReference>
<dbReference type="GO" id="GO:0004674">
    <property type="term" value="F:protein serine/threonine kinase activity"/>
    <property type="evidence" value="ECO:0007669"/>
    <property type="project" value="TreeGrafter"/>
</dbReference>
<feature type="region of interest" description="Disordered" evidence="5">
    <location>
        <begin position="170"/>
        <end position="219"/>
    </location>
</feature>
<dbReference type="GO" id="GO:0005524">
    <property type="term" value="F:ATP binding"/>
    <property type="evidence" value="ECO:0007669"/>
    <property type="project" value="UniProtKB-KW"/>
</dbReference>
<gene>
    <name evidence="8" type="ORF">CAP_7778</name>
</gene>
<dbReference type="InterPro" id="IPR036249">
    <property type="entry name" value="Thioredoxin-like_sf"/>
</dbReference>
<keyword evidence="1" id="KW-0808">Transferase</keyword>
<dbReference type="InterPro" id="IPR000719">
    <property type="entry name" value="Prot_kinase_dom"/>
</dbReference>
<reference evidence="8 9" key="1">
    <citation type="submission" date="2013-05" db="EMBL/GenBank/DDBJ databases">
        <title>Genome assembly of Chondromyces apiculatus DSM 436.</title>
        <authorList>
            <person name="Sharma G."/>
            <person name="Khatri I."/>
            <person name="Kaur C."/>
            <person name="Mayilraj S."/>
            <person name="Subramanian S."/>
        </authorList>
    </citation>
    <scope>NUCLEOTIDE SEQUENCE [LARGE SCALE GENOMIC DNA]</scope>
    <source>
        <strain evidence="8 9">DSM 436</strain>
    </source>
</reference>
<evidence type="ECO:0000259" key="7">
    <source>
        <dbReference type="PROSITE" id="PS51352"/>
    </source>
</evidence>
<dbReference type="eggNOG" id="COG1225">
    <property type="taxonomic scope" value="Bacteria"/>
</dbReference>
<dbReference type="CDD" id="cd03017">
    <property type="entry name" value="PRX_BCP"/>
    <property type="match status" value="1"/>
</dbReference>
<dbReference type="Gene3D" id="3.40.30.10">
    <property type="entry name" value="Glutaredoxin"/>
    <property type="match status" value="1"/>
</dbReference>
<evidence type="ECO:0000259" key="6">
    <source>
        <dbReference type="PROSITE" id="PS50011"/>
    </source>
</evidence>
<dbReference type="SUPFAM" id="SSF52833">
    <property type="entry name" value="Thioredoxin-like"/>
    <property type="match status" value="1"/>
</dbReference>
<dbReference type="InterPro" id="IPR000866">
    <property type="entry name" value="AhpC/TSA"/>
</dbReference>
<feature type="compositionally biased region" description="Low complexity" evidence="5">
    <location>
        <begin position="172"/>
        <end position="211"/>
    </location>
</feature>
<name>A0A017SYY2_9BACT</name>
<keyword evidence="3" id="KW-0418">Kinase</keyword>
<dbReference type="PROSITE" id="PS00108">
    <property type="entry name" value="PROTEIN_KINASE_ST"/>
    <property type="match status" value="1"/>
</dbReference>
<evidence type="ECO:0000313" key="8">
    <source>
        <dbReference type="EMBL" id="EYF01825.1"/>
    </source>
</evidence>
<dbReference type="Gene3D" id="1.10.510.10">
    <property type="entry name" value="Transferase(Phosphotransferase) domain 1"/>
    <property type="match status" value="1"/>
</dbReference>
<keyword evidence="9" id="KW-1185">Reference proteome</keyword>
<evidence type="ECO:0000256" key="5">
    <source>
        <dbReference type="SAM" id="MobiDB-lite"/>
    </source>
</evidence>
<accession>A0A017SYY2</accession>
<dbReference type="GO" id="GO:0016491">
    <property type="term" value="F:oxidoreductase activity"/>
    <property type="evidence" value="ECO:0007669"/>
    <property type="project" value="InterPro"/>
</dbReference>
<dbReference type="eggNOG" id="COG0515">
    <property type="taxonomic scope" value="Bacteria"/>
</dbReference>
<dbReference type="Gene3D" id="3.30.200.20">
    <property type="entry name" value="Phosphorylase Kinase, domain 1"/>
    <property type="match status" value="1"/>
</dbReference>